<feature type="domain" description="Large ribosomal subunit protein uL6 alpha-beta" evidence="9">
    <location>
        <begin position="90"/>
        <end position="164"/>
    </location>
</feature>
<protein>
    <recommendedName>
        <fullName evidence="6">Large ribosomal subunit protein uL6</fullName>
    </recommendedName>
</protein>
<dbReference type="FunFam" id="3.90.930.12:FF:000001">
    <property type="entry name" value="50S ribosomal protein L6"/>
    <property type="match status" value="1"/>
</dbReference>
<dbReference type="PIRSF" id="PIRSF002162">
    <property type="entry name" value="Ribosomal_L6"/>
    <property type="match status" value="1"/>
</dbReference>
<dbReference type="Proteomes" id="UP000824124">
    <property type="component" value="Unassembled WGS sequence"/>
</dbReference>
<dbReference type="GO" id="GO:0022625">
    <property type="term" value="C:cytosolic large ribosomal subunit"/>
    <property type="evidence" value="ECO:0007669"/>
    <property type="project" value="UniProtKB-UniRule"/>
</dbReference>
<dbReference type="GO" id="GO:0019843">
    <property type="term" value="F:rRNA binding"/>
    <property type="evidence" value="ECO:0007669"/>
    <property type="project" value="UniProtKB-UniRule"/>
</dbReference>
<evidence type="ECO:0000256" key="4">
    <source>
        <dbReference type="ARBA" id="ARBA00022980"/>
    </source>
</evidence>
<dbReference type="PANTHER" id="PTHR11655:SF14">
    <property type="entry name" value="LARGE RIBOSOMAL SUBUNIT PROTEIN UL6M"/>
    <property type="match status" value="1"/>
</dbReference>
<reference evidence="10" key="2">
    <citation type="journal article" date="2021" name="PeerJ">
        <title>Extensive microbial diversity within the chicken gut microbiome revealed by metagenomics and culture.</title>
        <authorList>
            <person name="Gilroy R."/>
            <person name="Ravi A."/>
            <person name="Getino M."/>
            <person name="Pursley I."/>
            <person name="Horton D.L."/>
            <person name="Alikhan N.F."/>
            <person name="Baker D."/>
            <person name="Gharbi K."/>
            <person name="Hall N."/>
            <person name="Watson M."/>
            <person name="Adriaenssens E.M."/>
            <person name="Foster-Nyarko E."/>
            <person name="Jarju S."/>
            <person name="Secka A."/>
            <person name="Antonio M."/>
            <person name="Oren A."/>
            <person name="Chaudhuri R.R."/>
            <person name="La Ragione R."/>
            <person name="Hildebrand F."/>
            <person name="Pallen M.J."/>
        </authorList>
    </citation>
    <scope>NUCLEOTIDE SEQUENCE</scope>
    <source>
        <strain evidence="10">2830</strain>
    </source>
</reference>
<dbReference type="PROSITE" id="PS00525">
    <property type="entry name" value="RIBOSOMAL_L6_1"/>
    <property type="match status" value="1"/>
</dbReference>
<evidence type="ECO:0000256" key="5">
    <source>
        <dbReference type="ARBA" id="ARBA00023274"/>
    </source>
</evidence>
<keyword evidence="5 6" id="KW-0687">Ribonucleoprotein</keyword>
<keyword evidence="3 6" id="KW-0694">RNA-binding</keyword>
<accession>A0A9D1HLQ3</accession>
<comment type="caution">
    <text evidence="10">The sequence shown here is derived from an EMBL/GenBank/DDBJ whole genome shotgun (WGS) entry which is preliminary data.</text>
</comment>
<dbReference type="PANTHER" id="PTHR11655">
    <property type="entry name" value="60S/50S RIBOSOMAL PROTEIN L6/L9"/>
    <property type="match status" value="1"/>
</dbReference>
<dbReference type="GO" id="GO:0003735">
    <property type="term" value="F:structural constituent of ribosome"/>
    <property type="evidence" value="ECO:0007669"/>
    <property type="project" value="UniProtKB-UniRule"/>
</dbReference>
<dbReference type="GO" id="GO:0002181">
    <property type="term" value="P:cytoplasmic translation"/>
    <property type="evidence" value="ECO:0007669"/>
    <property type="project" value="TreeGrafter"/>
</dbReference>
<dbReference type="FunFam" id="3.90.930.12:FF:000002">
    <property type="entry name" value="50S ribosomal protein L6"/>
    <property type="match status" value="1"/>
</dbReference>
<proteinExistence type="inferred from homology"/>
<dbReference type="InterPro" id="IPR000702">
    <property type="entry name" value="Ribosomal_uL6-like"/>
</dbReference>
<evidence type="ECO:0000259" key="9">
    <source>
        <dbReference type="Pfam" id="PF00347"/>
    </source>
</evidence>
<dbReference type="NCBIfam" id="TIGR03654">
    <property type="entry name" value="L6_bact"/>
    <property type="match status" value="1"/>
</dbReference>
<name>A0A9D1HLQ3_9FIRM</name>
<evidence type="ECO:0000313" key="10">
    <source>
        <dbReference type="EMBL" id="HIU10223.1"/>
    </source>
</evidence>
<comment type="similarity">
    <text evidence="1 6 7">Belongs to the universal ribosomal protein uL6 family.</text>
</comment>
<evidence type="ECO:0000256" key="3">
    <source>
        <dbReference type="ARBA" id="ARBA00022884"/>
    </source>
</evidence>
<comment type="subunit">
    <text evidence="6">Part of the 50S ribosomal subunit.</text>
</comment>
<evidence type="ECO:0000256" key="8">
    <source>
        <dbReference type="RuleBase" id="RU003870"/>
    </source>
</evidence>
<gene>
    <name evidence="6 10" type="primary">rplF</name>
    <name evidence="10" type="ORF">IAB00_03115</name>
</gene>
<dbReference type="InterPro" id="IPR019906">
    <property type="entry name" value="Ribosomal_uL6_bac-type"/>
</dbReference>
<evidence type="ECO:0000256" key="1">
    <source>
        <dbReference type="ARBA" id="ARBA00009356"/>
    </source>
</evidence>
<dbReference type="InterPro" id="IPR002358">
    <property type="entry name" value="Ribosomal_uL6_CS"/>
</dbReference>
<sequence>MSRIGKLPIAIPAGVDVNVDGRLVTVKGPKGEMSRTVRPEVTVKVEDGNILVTRDSDEAHVRSYHGLTRALLANMVTGVSTGFERKLTVIGVGYRAAVQNNVLSLNVGKSHPVELPAPEGVQIECPQPTQIVITGPDKEVLGGFAAKIRAQRPPEPYKGKGIRYEGEYVAKKAGKTGAKK</sequence>
<evidence type="ECO:0000313" key="11">
    <source>
        <dbReference type="Proteomes" id="UP000824124"/>
    </source>
</evidence>
<reference evidence="10" key="1">
    <citation type="submission" date="2020-10" db="EMBL/GenBank/DDBJ databases">
        <authorList>
            <person name="Gilroy R."/>
        </authorList>
    </citation>
    <scope>NUCLEOTIDE SEQUENCE</scope>
    <source>
        <strain evidence="10">2830</strain>
    </source>
</reference>
<dbReference type="InterPro" id="IPR036789">
    <property type="entry name" value="Ribosomal_uL6-like_a/b-dom_sf"/>
</dbReference>
<dbReference type="HAMAP" id="MF_01365_B">
    <property type="entry name" value="Ribosomal_uL6_B"/>
    <property type="match status" value="1"/>
</dbReference>
<keyword evidence="4 6" id="KW-0689">Ribosomal protein</keyword>
<dbReference type="EMBL" id="DVMH01000018">
    <property type="protein sequence ID" value="HIU10223.1"/>
    <property type="molecule type" value="Genomic_DNA"/>
</dbReference>
<dbReference type="InterPro" id="IPR020040">
    <property type="entry name" value="Ribosomal_uL6_a/b-dom"/>
</dbReference>
<evidence type="ECO:0000256" key="2">
    <source>
        <dbReference type="ARBA" id="ARBA00022730"/>
    </source>
</evidence>
<keyword evidence="2 6" id="KW-0699">rRNA-binding</keyword>
<evidence type="ECO:0000256" key="6">
    <source>
        <dbReference type="HAMAP-Rule" id="MF_01365"/>
    </source>
</evidence>
<comment type="function">
    <text evidence="6 8">This protein binds to the 23S rRNA, and is important in its secondary structure. It is located near the subunit interface in the base of the L7/L12 stalk, and near the tRNA binding site of the peptidyltransferase center.</text>
</comment>
<dbReference type="Pfam" id="PF00347">
    <property type="entry name" value="Ribosomal_L6"/>
    <property type="match status" value="2"/>
</dbReference>
<dbReference type="Gene3D" id="3.90.930.12">
    <property type="entry name" value="Ribosomal protein L6, alpha-beta domain"/>
    <property type="match status" value="2"/>
</dbReference>
<dbReference type="SUPFAM" id="SSF56053">
    <property type="entry name" value="Ribosomal protein L6"/>
    <property type="match status" value="2"/>
</dbReference>
<evidence type="ECO:0000256" key="7">
    <source>
        <dbReference type="RuleBase" id="RU003869"/>
    </source>
</evidence>
<dbReference type="AlphaFoldDB" id="A0A9D1HLQ3"/>
<organism evidence="10 11">
    <name type="scientific">Candidatus Avidehalobacter gallistercoris</name>
    <dbReference type="NCBI Taxonomy" id="2840694"/>
    <lineage>
        <taxon>Bacteria</taxon>
        <taxon>Bacillati</taxon>
        <taxon>Bacillota</taxon>
        <taxon>Clostridia</taxon>
        <taxon>Eubacteriales</taxon>
        <taxon>Peptococcaceae</taxon>
        <taxon>Peptococcaceae incertae sedis</taxon>
        <taxon>Candidatus Avidehalobacter</taxon>
    </lineage>
</organism>
<feature type="domain" description="Large ribosomal subunit protein uL6 alpha-beta" evidence="9">
    <location>
        <begin position="11"/>
        <end position="82"/>
    </location>
</feature>
<dbReference type="PRINTS" id="PR00059">
    <property type="entry name" value="RIBOSOMALL6"/>
</dbReference>